<sequence length="180" mass="20831">MSSVKTIMIMSKYCLNTRFIKSMKAAGALHRRYAHPKDLDDRAEGLTDLLFLFSESSLETACKFRGKKKFNSRRMETQILWKLKAEICVAFPKCKLFEDSYTWIYICQTEERLEPMVSCKIVTWTRPIEVRFKLNSDGSFLRNNQRAGIGGVIRNAKGALVMAYCWKLEVLMNDTMNESS</sequence>
<evidence type="ECO:0000313" key="2">
    <source>
        <dbReference type="Proteomes" id="UP000222542"/>
    </source>
</evidence>
<dbReference type="AlphaFoldDB" id="A0A2G2YH69"/>
<dbReference type="Gramene" id="PHT68921">
    <property type="protein sequence ID" value="PHT68921"/>
    <property type="gene ID" value="T459_28408"/>
</dbReference>
<reference evidence="1 2" key="2">
    <citation type="journal article" date="2017" name="Genome Biol.">
        <title>New reference genome sequences of hot pepper reveal the massive evolution of plant disease-resistance genes by retroduplication.</title>
        <authorList>
            <person name="Kim S."/>
            <person name="Park J."/>
            <person name="Yeom S.I."/>
            <person name="Kim Y.M."/>
            <person name="Seo E."/>
            <person name="Kim K.T."/>
            <person name="Kim M.S."/>
            <person name="Lee J.M."/>
            <person name="Cheong K."/>
            <person name="Shin H.S."/>
            <person name="Kim S.B."/>
            <person name="Han K."/>
            <person name="Lee J."/>
            <person name="Park M."/>
            <person name="Lee H.A."/>
            <person name="Lee H.Y."/>
            <person name="Lee Y."/>
            <person name="Oh S."/>
            <person name="Lee J.H."/>
            <person name="Choi E."/>
            <person name="Choi E."/>
            <person name="Lee S.E."/>
            <person name="Jeon J."/>
            <person name="Kim H."/>
            <person name="Choi G."/>
            <person name="Song H."/>
            <person name="Lee J."/>
            <person name="Lee S.C."/>
            <person name="Kwon J.K."/>
            <person name="Lee H.Y."/>
            <person name="Koo N."/>
            <person name="Hong Y."/>
            <person name="Kim R.W."/>
            <person name="Kang W.H."/>
            <person name="Huh J.H."/>
            <person name="Kang B.C."/>
            <person name="Yang T.J."/>
            <person name="Lee Y.H."/>
            <person name="Bennetzen J.L."/>
            <person name="Choi D."/>
        </authorList>
    </citation>
    <scope>NUCLEOTIDE SEQUENCE [LARGE SCALE GENOMIC DNA]</scope>
    <source>
        <strain evidence="2">cv. CM334</strain>
    </source>
</reference>
<protein>
    <submittedName>
        <fullName evidence="1">Uncharacterized protein</fullName>
    </submittedName>
</protein>
<gene>
    <name evidence="1" type="ORF">T459_28408</name>
</gene>
<name>A0A2G2YH69_CAPAN</name>
<dbReference type="EMBL" id="AYRZ02000011">
    <property type="protein sequence ID" value="PHT68921.1"/>
    <property type="molecule type" value="Genomic_DNA"/>
</dbReference>
<keyword evidence="2" id="KW-1185">Reference proteome</keyword>
<organism evidence="1 2">
    <name type="scientific">Capsicum annuum</name>
    <name type="common">Capsicum pepper</name>
    <dbReference type="NCBI Taxonomy" id="4072"/>
    <lineage>
        <taxon>Eukaryota</taxon>
        <taxon>Viridiplantae</taxon>
        <taxon>Streptophyta</taxon>
        <taxon>Embryophyta</taxon>
        <taxon>Tracheophyta</taxon>
        <taxon>Spermatophyta</taxon>
        <taxon>Magnoliopsida</taxon>
        <taxon>eudicotyledons</taxon>
        <taxon>Gunneridae</taxon>
        <taxon>Pentapetalae</taxon>
        <taxon>asterids</taxon>
        <taxon>lamiids</taxon>
        <taxon>Solanales</taxon>
        <taxon>Solanaceae</taxon>
        <taxon>Solanoideae</taxon>
        <taxon>Capsiceae</taxon>
        <taxon>Capsicum</taxon>
    </lineage>
</organism>
<reference evidence="1 2" key="1">
    <citation type="journal article" date="2014" name="Nat. Genet.">
        <title>Genome sequence of the hot pepper provides insights into the evolution of pungency in Capsicum species.</title>
        <authorList>
            <person name="Kim S."/>
            <person name="Park M."/>
            <person name="Yeom S.I."/>
            <person name="Kim Y.M."/>
            <person name="Lee J.M."/>
            <person name="Lee H.A."/>
            <person name="Seo E."/>
            <person name="Choi J."/>
            <person name="Cheong K."/>
            <person name="Kim K.T."/>
            <person name="Jung K."/>
            <person name="Lee G.W."/>
            <person name="Oh S.K."/>
            <person name="Bae C."/>
            <person name="Kim S.B."/>
            <person name="Lee H.Y."/>
            <person name="Kim S.Y."/>
            <person name="Kim M.S."/>
            <person name="Kang B.C."/>
            <person name="Jo Y.D."/>
            <person name="Yang H.B."/>
            <person name="Jeong H.J."/>
            <person name="Kang W.H."/>
            <person name="Kwon J.K."/>
            <person name="Shin C."/>
            <person name="Lim J.Y."/>
            <person name="Park J.H."/>
            <person name="Huh J.H."/>
            <person name="Kim J.S."/>
            <person name="Kim B.D."/>
            <person name="Cohen O."/>
            <person name="Paran I."/>
            <person name="Suh M.C."/>
            <person name="Lee S.B."/>
            <person name="Kim Y.K."/>
            <person name="Shin Y."/>
            <person name="Noh S.J."/>
            <person name="Park J."/>
            <person name="Seo Y.S."/>
            <person name="Kwon S.Y."/>
            <person name="Kim H.A."/>
            <person name="Park J.M."/>
            <person name="Kim H.J."/>
            <person name="Choi S.B."/>
            <person name="Bosland P.W."/>
            <person name="Reeves G."/>
            <person name="Jo S.H."/>
            <person name="Lee B.W."/>
            <person name="Cho H.T."/>
            <person name="Choi H.S."/>
            <person name="Lee M.S."/>
            <person name="Yu Y."/>
            <person name="Do Choi Y."/>
            <person name="Park B.S."/>
            <person name="van Deynze A."/>
            <person name="Ashrafi H."/>
            <person name="Hill T."/>
            <person name="Kim W.T."/>
            <person name="Pai H.S."/>
            <person name="Ahn H.K."/>
            <person name="Yeam I."/>
            <person name="Giovannoni J.J."/>
            <person name="Rose J.K."/>
            <person name="Sorensen I."/>
            <person name="Lee S.J."/>
            <person name="Kim R.W."/>
            <person name="Choi I.Y."/>
            <person name="Choi B.S."/>
            <person name="Lim J.S."/>
            <person name="Lee Y.H."/>
            <person name="Choi D."/>
        </authorList>
    </citation>
    <scope>NUCLEOTIDE SEQUENCE [LARGE SCALE GENOMIC DNA]</scope>
    <source>
        <strain evidence="2">cv. CM334</strain>
    </source>
</reference>
<dbReference type="Proteomes" id="UP000222542">
    <property type="component" value="Unassembled WGS sequence"/>
</dbReference>
<evidence type="ECO:0000313" key="1">
    <source>
        <dbReference type="EMBL" id="PHT68921.1"/>
    </source>
</evidence>
<comment type="caution">
    <text evidence="1">The sequence shown here is derived from an EMBL/GenBank/DDBJ whole genome shotgun (WGS) entry which is preliminary data.</text>
</comment>
<proteinExistence type="predicted"/>
<accession>A0A2G2YH69</accession>